<name>A0ABR2X151_9FUNG</name>
<gene>
    <name evidence="1" type="ORF">K7432_002648</name>
</gene>
<dbReference type="InterPro" id="IPR016135">
    <property type="entry name" value="UBQ-conjugating_enzyme/RWD"/>
</dbReference>
<keyword evidence="2" id="KW-1185">Reference proteome</keyword>
<dbReference type="Proteomes" id="UP001479436">
    <property type="component" value="Unassembled WGS sequence"/>
</dbReference>
<accession>A0ABR2X151</accession>
<comment type="caution">
    <text evidence="1">The sequence shown here is derived from an EMBL/GenBank/DDBJ whole genome shotgun (WGS) entry which is preliminary data.</text>
</comment>
<organism evidence="1 2">
    <name type="scientific">Basidiobolus ranarum</name>
    <dbReference type="NCBI Taxonomy" id="34480"/>
    <lineage>
        <taxon>Eukaryota</taxon>
        <taxon>Fungi</taxon>
        <taxon>Fungi incertae sedis</taxon>
        <taxon>Zoopagomycota</taxon>
        <taxon>Entomophthoromycotina</taxon>
        <taxon>Basidiobolomycetes</taxon>
        <taxon>Basidiobolales</taxon>
        <taxon>Basidiobolaceae</taxon>
        <taxon>Basidiobolus</taxon>
    </lineage>
</organism>
<proteinExistence type="predicted"/>
<protein>
    <submittedName>
        <fullName evidence="1">Uncharacterized protein</fullName>
    </submittedName>
</protein>
<dbReference type="EMBL" id="JASJQH010000073">
    <property type="protein sequence ID" value="KAK9767503.1"/>
    <property type="molecule type" value="Genomic_DNA"/>
</dbReference>
<reference evidence="1 2" key="1">
    <citation type="submission" date="2023-04" db="EMBL/GenBank/DDBJ databases">
        <title>Genome of Basidiobolus ranarum AG-B5.</title>
        <authorList>
            <person name="Stajich J.E."/>
            <person name="Carter-House D."/>
            <person name="Gryganskyi A."/>
        </authorList>
    </citation>
    <scope>NUCLEOTIDE SEQUENCE [LARGE SCALE GENOMIC DNA]</scope>
    <source>
        <strain evidence="1 2">AG-B5</strain>
    </source>
</reference>
<evidence type="ECO:0000313" key="1">
    <source>
        <dbReference type="EMBL" id="KAK9767503.1"/>
    </source>
</evidence>
<dbReference type="Gene3D" id="3.10.110.10">
    <property type="entry name" value="Ubiquitin Conjugating Enzyme"/>
    <property type="match status" value="1"/>
</dbReference>
<sequence length="168" mass="19517">MGQSSFIKGISETGFSNLNLPSHKNILFPEQFSRLIFRLFTSLTVCTYPDKAPSINFINDVFHPLVDVYRNFSLKQRFPQWIPHKDYITHILHYIKNSFKKSVLDNLQQHSCPNQEAWLMYHNKPAVFAEFAKNCAEYSVMDSNLYGDHQGSSSIRFNKLSDQKFGES</sequence>
<dbReference type="SUPFAM" id="SSF54495">
    <property type="entry name" value="UBC-like"/>
    <property type="match status" value="1"/>
</dbReference>
<evidence type="ECO:0000313" key="2">
    <source>
        <dbReference type="Proteomes" id="UP001479436"/>
    </source>
</evidence>